<proteinExistence type="predicted"/>
<accession>G2KWU7</accession>
<dbReference type="REBASE" id="40098">
    <property type="entry name" value="LsaTMW1ORF420P"/>
</dbReference>
<dbReference type="Pfam" id="PF13391">
    <property type="entry name" value="HNH_2"/>
    <property type="match status" value="1"/>
</dbReference>
<dbReference type="InterPro" id="IPR003615">
    <property type="entry name" value="HNH_nuc"/>
</dbReference>
<reference evidence="2 3" key="1">
    <citation type="journal article" date="2011" name="Microb. Cell Fact.">
        <title>Genomic analysis reveals Lactobacillus sanfranciscensis as stable element in traditional sourdoughs.</title>
        <authorList>
            <person name="Vogel R.F."/>
            <person name="Pavlovic M."/>
            <person name="Ehrmann M.A."/>
            <person name="Wiezer A."/>
            <person name="Liesegang H."/>
            <person name="Offschanka S."/>
            <person name="Voget S."/>
            <person name="Angelov A."/>
            <person name="Bocker G."/>
            <person name="Liebl W."/>
        </authorList>
    </citation>
    <scope>NUCLEOTIDE SEQUENCE [LARGE SCALE GENOMIC DNA]</scope>
    <source>
        <strain evidence="3">TMW 1.1304</strain>
    </source>
</reference>
<evidence type="ECO:0000259" key="1">
    <source>
        <dbReference type="Pfam" id="PF13391"/>
    </source>
</evidence>
<feature type="domain" description="HNH nuclease" evidence="1">
    <location>
        <begin position="269"/>
        <end position="329"/>
    </location>
</feature>
<dbReference type="Proteomes" id="UP000001285">
    <property type="component" value="Plasmid pLS1"/>
</dbReference>
<gene>
    <name evidence="2" type="ordered locus">LSA_2p00430</name>
</gene>
<sequence length="380" mass="43375">MIQVTINNKFQKREDTYKEILSNGVLDDLVKKVTGHTDYDVKYIDKTNKGRLVVIEQENEKDFVCLSDDCPAGRNSYFQSFPTTVNKYILDKHTNKRIFYYNLPTLDKINIETDYHRMMYRLMATIGTEFLNATEYLKEPIVAFNSVADFIRIRTNELSKKQNNSTYVTVDESNNTVIYGKVYGANKYETTLISIAMNAITMAKTTLYEFVEKDLNELPKASRKALEKIGINIVKMDSEIEKHEFEKGDSLRSPKYISNLLAIYGPKHCAFCDCDIPQLIQGAHIYPVADIKKLAVPLEKKIEMATDGKNGLWLCNNHHKLLDSGIITLSTNGDIKINTEDLEKTSLNFIKNSLVLSRLPEDVITPNFVSYLNKRISAAS</sequence>
<geneLocation type="plasmid" evidence="2 3">
    <name>pLS1</name>
</geneLocation>
<keyword evidence="3" id="KW-1185">Reference proteome</keyword>
<evidence type="ECO:0000313" key="3">
    <source>
        <dbReference type="Proteomes" id="UP000001285"/>
    </source>
</evidence>
<organism evidence="2 3">
    <name type="scientific">Fructilactobacillus sanfranciscensis (strain TMW 1.1304)</name>
    <name type="common">Lactobacillus sanfranciscensis</name>
    <dbReference type="NCBI Taxonomy" id="714313"/>
    <lineage>
        <taxon>Bacteria</taxon>
        <taxon>Bacillati</taxon>
        <taxon>Bacillota</taxon>
        <taxon>Bacilli</taxon>
        <taxon>Lactobacillales</taxon>
        <taxon>Lactobacillaceae</taxon>
        <taxon>Fructilactobacillus</taxon>
    </lineage>
</organism>
<name>G2KWU7_FRUST</name>
<dbReference type="EMBL" id="CP002462">
    <property type="protein sequence ID" value="AEN99744.1"/>
    <property type="molecule type" value="Genomic_DNA"/>
</dbReference>
<keyword evidence="2" id="KW-0614">Plasmid</keyword>
<dbReference type="AlphaFoldDB" id="G2KWU7"/>
<dbReference type="HOGENOM" id="CLU_688520_0_0_9"/>
<dbReference type="eggNOG" id="COG3440">
    <property type="taxonomic scope" value="Bacteria"/>
</dbReference>
<dbReference type="KEGG" id="lsn:LSA_2p00430"/>
<evidence type="ECO:0000313" key="2">
    <source>
        <dbReference type="EMBL" id="AEN99744.1"/>
    </source>
</evidence>
<protein>
    <recommendedName>
        <fullName evidence="1">HNH nuclease domain-containing protein</fullName>
    </recommendedName>
</protein>